<dbReference type="PANTHER" id="PTHR46239">
    <property type="entry name" value="DNA REPAIR PROTEIN RAD51 HOMOLOG 3 RAD51C"/>
    <property type="match status" value="1"/>
</dbReference>
<dbReference type="GO" id="GO:0005524">
    <property type="term" value="F:ATP binding"/>
    <property type="evidence" value="ECO:0007669"/>
    <property type="project" value="UniProtKB-KW"/>
</dbReference>
<evidence type="ECO:0000256" key="2">
    <source>
        <dbReference type="ARBA" id="ARBA00022741"/>
    </source>
</evidence>
<dbReference type="GO" id="GO:0000400">
    <property type="term" value="F:four-way junction DNA binding"/>
    <property type="evidence" value="ECO:0007669"/>
    <property type="project" value="TreeGrafter"/>
</dbReference>
<name>A0A1X2G8K9_9FUNG</name>
<dbReference type="GO" id="GO:0008821">
    <property type="term" value="F:crossover junction DNA endonuclease activity"/>
    <property type="evidence" value="ECO:0007669"/>
    <property type="project" value="TreeGrafter"/>
</dbReference>
<keyword evidence="2" id="KW-0547">Nucleotide-binding</keyword>
<dbReference type="GO" id="GO:0000707">
    <property type="term" value="P:meiotic DNA recombinase assembly"/>
    <property type="evidence" value="ECO:0007669"/>
    <property type="project" value="TreeGrafter"/>
</dbReference>
<keyword evidence="6" id="KW-0539">Nucleus</keyword>
<evidence type="ECO:0000256" key="3">
    <source>
        <dbReference type="ARBA" id="ARBA00022763"/>
    </source>
</evidence>
<proteinExistence type="predicted"/>
<dbReference type="Pfam" id="PF08423">
    <property type="entry name" value="Rad51"/>
    <property type="match status" value="1"/>
</dbReference>
<comment type="caution">
    <text evidence="10">The sequence shown here is derived from an EMBL/GenBank/DDBJ whole genome shotgun (WGS) entry which is preliminary data.</text>
</comment>
<organism evidence="10 11">
    <name type="scientific">Hesseltinella vesiculosa</name>
    <dbReference type="NCBI Taxonomy" id="101127"/>
    <lineage>
        <taxon>Eukaryota</taxon>
        <taxon>Fungi</taxon>
        <taxon>Fungi incertae sedis</taxon>
        <taxon>Mucoromycota</taxon>
        <taxon>Mucoromycotina</taxon>
        <taxon>Mucoromycetes</taxon>
        <taxon>Mucorales</taxon>
        <taxon>Cunninghamellaceae</taxon>
        <taxon>Hesseltinella</taxon>
    </lineage>
</organism>
<dbReference type="GO" id="GO:0007131">
    <property type="term" value="P:reciprocal meiotic recombination"/>
    <property type="evidence" value="ECO:0007669"/>
    <property type="project" value="TreeGrafter"/>
</dbReference>
<evidence type="ECO:0000313" key="11">
    <source>
        <dbReference type="Proteomes" id="UP000242146"/>
    </source>
</evidence>
<evidence type="ECO:0000259" key="9">
    <source>
        <dbReference type="PROSITE" id="PS50162"/>
    </source>
</evidence>
<keyword evidence="11" id="KW-1185">Reference proteome</keyword>
<dbReference type="PROSITE" id="PS50162">
    <property type="entry name" value="RECA_2"/>
    <property type="match status" value="1"/>
</dbReference>
<evidence type="ECO:0000256" key="4">
    <source>
        <dbReference type="ARBA" id="ARBA00022840"/>
    </source>
</evidence>
<dbReference type="GO" id="GO:0033063">
    <property type="term" value="C:Rad51B-Rad51C-Rad51D-XRCC2 complex"/>
    <property type="evidence" value="ECO:0007669"/>
    <property type="project" value="TreeGrafter"/>
</dbReference>
<dbReference type="GO" id="GO:0140664">
    <property type="term" value="F:ATP-dependent DNA damage sensor activity"/>
    <property type="evidence" value="ECO:0007669"/>
    <property type="project" value="InterPro"/>
</dbReference>
<keyword evidence="10" id="KW-0378">Hydrolase</keyword>
<keyword evidence="4" id="KW-0067">ATP-binding</keyword>
<dbReference type="GO" id="GO:0033065">
    <property type="term" value="C:Rad51C-XRCC3 complex"/>
    <property type="evidence" value="ECO:0007669"/>
    <property type="project" value="TreeGrafter"/>
</dbReference>
<dbReference type="SUPFAM" id="SSF52540">
    <property type="entry name" value="P-loop containing nucleoside triphosphate hydrolases"/>
    <property type="match status" value="1"/>
</dbReference>
<dbReference type="PANTHER" id="PTHR46239:SF1">
    <property type="entry name" value="DNA REPAIR PROTEIN RAD51 HOMOLOG 3"/>
    <property type="match status" value="1"/>
</dbReference>
<accession>A0A1X2G8K9</accession>
<dbReference type="OrthoDB" id="5957327at2759"/>
<dbReference type="GO" id="GO:0005657">
    <property type="term" value="C:replication fork"/>
    <property type="evidence" value="ECO:0007669"/>
    <property type="project" value="TreeGrafter"/>
</dbReference>
<dbReference type="InterPro" id="IPR052093">
    <property type="entry name" value="HR_Repair_Mediator"/>
</dbReference>
<evidence type="ECO:0000313" key="10">
    <source>
        <dbReference type="EMBL" id="ORX47759.1"/>
    </source>
</evidence>
<feature type="compositionally biased region" description="Acidic residues" evidence="8">
    <location>
        <begin position="231"/>
        <end position="241"/>
    </location>
</feature>
<dbReference type="STRING" id="101127.A0A1X2G8K9"/>
<feature type="region of interest" description="Disordered" evidence="8">
    <location>
        <begin position="209"/>
        <end position="241"/>
    </location>
</feature>
<keyword evidence="5" id="KW-0234">DNA repair</keyword>
<dbReference type="Gene3D" id="3.40.50.300">
    <property type="entry name" value="P-loop containing nucleotide triphosphate hydrolases"/>
    <property type="match status" value="1"/>
</dbReference>
<evidence type="ECO:0000256" key="1">
    <source>
        <dbReference type="ARBA" id="ARBA00004123"/>
    </source>
</evidence>
<evidence type="ECO:0000256" key="7">
    <source>
        <dbReference type="ARBA" id="ARBA00040674"/>
    </source>
</evidence>
<protein>
    <recommendedName>
        <fullName evidence="7">DNA repair protein RAD51 homolog 3</fullName>
    </recommendedName>
</protein>
<feature type="domain" description="RecA family profile 1" evidence="9">
    <location>
        <begin position="1"/>
        <end position="131"/>
    </location>
</feature>
<dbReference type="InterPro" id="IPR020588">
    <property type="entry name" value="RecA_ATP-bd"/>
</dbReference>
<dbReference type="EMBL" id="MCGT01000032">
    <property type="protein sequence ID" value="ORX47759.1"/>
    <property type="molecule type" value="Genomic_DNA"/>
</dbReference>
<evidence type="ECO:0000256" key="5">
    <source>
        <dbReference type="ARBA" id="ARBA00023204"/>
    </source>
</evidence>
<dbReference type="AlphaFoldDB" id="A0A1X2G8K9"/>
<feature type="region of interest" description="Disordered" evidence="8">
    <location>
        <begin position="303"/>
        <end position="324"/>
    </location>
</feature>
<gene>
    <name evidence="10" type="ORF">DM01DRAFT_1137188</name>
</gene>
<dbReference type="InterPro" id="IPR027417">
    <property type="entry name" value="P-loop_NTPase"/>
</dbReference>
<comment type="subcellular location">
    <subcellularLocation>
        <location evidence="1">Nucleus</location>
    </subcellularLocation>
</comment>
<dbReference type="InterPro" id="IPR013632">
    <property type="entry name" value="Rad51_C"/>
</dbReference>
<evidence type="ECO:0000256" key="6">
    <source>
        <dbReference type="ARBA" id="ARBA00023242"/>
    </source>
</evidence>
<evidence type="ECO:0000256" key="8">
    <source>
        <dbReference type="SAM" id="MobiDB-lite"/>
    </source>
</evidence>
<sequence length="354" mass="40744">MLAINVQLASSQGGQDGHCIFIDSEGSLTRQRLDQMLKRYQDQYDTTQFLKHIHVFRVLDHIELVILLRQLPSIIRDLTKVKLLILDSVAHPFGIHIHQNKLRYSLMNFTGQTLLKLSSQFNLKCVVTNHLTKPRMSDTWRPALGPTWTQWCHHRIVLCRRRHQRFAYHFSENDSMALDIAPFSITATGIGKADDETMRLLAQAVKRHQHIPTMDSSTDDRTQAASNQNLDDPEFEDDEDDLWNQPNLIAMLSEIPSDTQIAQDSKQPIQYTLVPDSQPLDEDAKPLLQELQQANDQIVSMIQKRAQSDHDTDDNDNDVPCKRPHFQLEEVWGSDDEQDEQWLSQLIEASSSSF</sequence>
<reference evidence="10 11" key="1">
    <citation type="submission" date="2016-07" db="EMBL/GenBank/DDBJ databases">
        <title>Pervasive Adenine N6-methylation of Active Genes in Fungi.</title>
        <authorList>
            <consortium name="DOE Joint Genome Institute"/>
            <person name="Mondo S.J."/>
            <person name="Dannebaum R.O."/>
            <person name="Kuo R.C."/>
            <person name="Labutti K."/>
            <person name="Haridas S."/>
            <person name="Kuo A."/>
            <person name="Salamov A."/>
            <person name="Ahrendt S.R."/>
            <person name="Lipzen A."/>
            <person name="Sullivan W."/>
            <person name="Andreopoulos W.B."/>
            <person name="Clum A."/>
            <person name="Lindquist E."/>
            <person name="Daum C."/>
            <person name="Ramamoorthy G.K."/>
            <person name="Gryganskyi A."/>
            <person name="Culley D."/>
            <person name="Magnuson J.K."/>
            <person name="James T.Y."/>
            <person name="O'Malley M.A."/>
            <person name="Stajich J.E."/>
            <person name="Spatafora J.W."/>
            <person name="Visel A."/>
            <person name="Grigoriev I.V."/>
        </authorList>
    </citation>
    <scope>NUCLEOTIDE SEQUENCE [LARGE SCALE GENOMIC DNA]</scope>
    <source>
        <strain evidence="10 11">NRRL 3301</strain>
    </source>
</reference>
<keyword evidence="3" id="KW-0227">DNA damage</keyword>
<dbReference type="Proteomes" id="UP000242146">
    <property type="component" value="Unassembled WGS sequence"/>
</dbReference>